<evidence type="ECO:0000256" key="1">
    <source>
        <dbReference type="SAM" id="MobiDB-lite"/>
    </source>
</evidence>
<dbReference type="Proteomes" id="UP000175971">
    <property type="component" value="Unassembled WGS sequence"/>
</dbReference>
<keyword evidence="3" id="KW-1185">Reference proteome</keyword>
<reference evidence="2 3" key="1">
    <citation type="journal article" date="2016" name="Front. Microbiol.">
        <title>Comparative Genomics Analysis of Streptomyces Species Reveals Their Adaptation to the Marine Environment and Their Diversity at the Genomic Level.</title>
        <authorList>
            <person name="Tian X."/>
            <person name="Zhang Z."/>
            <person name="Yang T."/>
            <person name="Chen M."/>
            <person name="Li J."/>
            <person name="Chen F."/>
            <person name="Yang J."/>
            <person name="Li W."/>
            <person name="Zhang B."/>
            <person name="Zhang Z."/>
            <person name="Wu J."/>
            <person name="Zhang C."/>
            <person name="Long L."/>
            <person name="Xiao J."/>
        </authorList>
    </citation>
    <scope>NUCLEOTIDE SEQUENCE [LARGE SCALE GENOMIC DNA]</scope>
    <source>
        <strain evidence="2 3">SCSIO M10372</strain>
    </source>
</reference>
<gene>
    <name evidence="2" type="ORF">AN221_26180</name>
</gene>
<evidence type="ECO:0000313" key="3">
    <source>
        <dbReference type="Proteomes" id="UP000175971"/>
    </source>
</evidence>
<feature type="region of interest" description="Disordered" evidence="1">
    <location>
        <begin position="1"/>
        <end position="23"/>
    </location>
</feature>
<protein>
    <submittedName>
        <fullName evidence="2">Uncharacterized protein</fullName>
    </submittedName>
</protein>
<sequence length="71" mass="7127">MSCLPPPAKSGRYEATAASSSSAPRSICCTARIDVNSLEIEARSKTVSSAIGICCSAGNSTPVSVVSSYAA</sequence>
<evidence type="ECO:0000313" key="2">
    <source>
        <dbReference type="EMBL" id="OEV17800.1"/>
    </source>
</evidence>
<dbReference type="EMBL" id="LJGZ01000096">
    <property type="protein sequence ID" value="OEV17800.1"/>
    <property type="molecule type" value="Genomic_DNA"/>
</dbReference>
<comment type="caution">
    <text evidence="2">The sequence shown here is derived from an EMBL/GenBank/DDBJ whole genome shotgun (WGS) entry which is preliminary data.</text>
</comment>
<dbReference type="AlphaFoldDB" id="A0A1E7LNM8"/>
<accession>A0A1E7LNM8</accession>
<organism evidence="2 3">
    <name type="scientific">Streptomyces nanshensis</name>
    <dbReference type="NCBI Taxonomy" id="518642"/>
    <lineage>
        <taxon>Bacteria</taxon>
        <taxon>Bacillati</taxon>
        <taxon>Actinomycetota</taxon>
        <taxon>Actinomycetes</taxon>
        <taxon>Kitasatosporales</taxon>
        <taxon>Streptomycetaceae</taxon>
        <taxon>Streptomyces</taxon>
    </lineage>
</organism>
<name>A0A1E7LNM8_9ACTN</name>
<proteinExistence type="predicted"/>